<dbReference type="EMBL" id="KB469303">
    <property type="protein sequence ID" value="EPQ54579.1"/>
    <property type="molecule type" value="Genomic_DNA"/>
</dbReference>
<dbReference type="PROSITE" id="PS00018">
    <property type="entry name" value="EF_HAND_1"/>
    <property type="match status" value="1"/>
</dbReference>
<protein>
    <recommendedName>
        <fullName evidence="4">Telomere-associated protein Rif1 N-terminal domain-containing protein</fullName>
    </recommendedName>
</protein>
<feature type="compositionally biased region" description="Low complexity" evidence="1">
    <location>
        <begin position="1252"/>
        <end position="1270"/>
    </location>
</feature>
<evidence type="ECO:0000313" key="3">
    <source>
        <dbReference type="Proteomes" id="UP000030669"/>
    </source>
</evidence>
<accession>S7RP54</accession>
<feature type="compositionally biased region" description="Polar residues" evidence="1">
    <location>
        <begin position="19"/>
        <end position="35"/>
    </location>
</feature>
<dbReference type="RefSeq" id="XP_007866862.1">
    <property type="nucleotide sequence ID" value="XM_007868671.1"/>
</dbReference>
<reference evidence="2 3" key="1">
    <citation type="journal article" date="2012" name="Science">
        <title>The Paleozoic origin of enzymatic lignin decomposition reconstructed from 31 fungal genomes.</title>
        <authorList>
            <person name="Floudas D."/>
            <person name="Binder M."/>
            <person name="Riley R."/>
            <person name="Barry K."/>
            <person name="Blanchette R.A."/>
            <person name="Henrissat B."/>
            <person name="Martinez A.T."/>
            <person name="Otillar R."/>
            <person name="Spatafora J.W."/>
            <person name="Yadav J.S."/>
            <person name="Aerts A."/>
            <person name="Benoit I."/>
            <person name="Boyd A."/>
            <person name="Carlson A."/>
            <person name="Copeland A."/>
            <person name="Coutinho P.M."/>
            <person name="de Vries R.P."/>
            <person name="Ferreira P."/>
            <person name="Findley K."/>
            <person name="Foster B."/>
            <person name="Gaskell J."/>
            <person name="Glotzer D."/>
            <person name="Gorecki P."/>
            <person name="Heitman J."/>
            <person name="Hesse C."/>
            <person name="Hori C."/>
            <person name="Igarashi K."/>
            <person name="Jurgens J.A."/>
            <person name="Kallen N."/>
            <person name="Kersten P."/>
            <person name="Kohler A."/>
            <person name="Kuees U."/>
            <person name="Kumar T.K.A."/>
            <person name="Kuo A."/>
            <person name="LaButti K."/>
            <person name="Larrondo L.F."/>
            <person name="Lindquist E."/>
            <person name="Ling A."/>
            <person name="Lombard V."/>
            <person name="Lucas S."/>
            <person name="Lundell T."/>
            <person name="Martin R."/>
            <person name="McLaughlin D.J."/>
            <person name="Morgenstern I."/>
            <person name="Morin E."/>
            <person name="Murat C."/>
            <person name="Nagy L.G."/>
            <person name="Nolan M."/>
            <person name="Ohm R.A."/>
            <person name="Patyshakuliyeva A."/>
            <person name="Rokas A."/>
            <person name="Ruiz-Duenas F.J."/>
            <person name="Sabat G."/>
            <person name="Salamov A."/>
            <person name="Samejima M."/>
            <person name="Schmutz J."/>
            <person name="Slot J.C."/>
            <person name="St John F."/>
            <person name="Stenlid J."/>
            <person name="Sun H."/>
            <person name="Sun S."/>
            <person name="Syed K."/>
            <person name="Tsang A."/>
            <person name="Wiebenga A."/>
            <person name="Young D."/>
            <person name="Pisabarro A."/>
            <person name="Eastwood D.C."/>
            <person name="Martin F."/>
            <person name="Cullen D."/>
            <person name="Grigoriev I.V."/>
            <person name="Hibbett D.S."/>
        </authorList>
    </citation>
    <scope>NUCLEOTIDE SEQUENCE [LARGE SCALE GENOMIC DNA]</scope>
    <source>
        <strain evidence="2 3">ATCC 11539</strain>
    </source>
</reference>
<feature type="compositionally biased region" description="Polar residues" evidence="1">
    <location>
        <begin position="43"/>
        <end position="54"/>
    </location>
</feature>
<dbReference type="KEGG" id="gtr:GLOTRDRAFT_139131"/>
<evidence type="ECO:0000256" key="1">
    <source>
        <dbReference type="SAM" id="MobiDB-lite"/>
    </source>
</evidence>
<evidence type="ECO:0008006" key="4">
    <source>
        <dbReference type="Google" id="ProtNLM"/>
    </source>
</evidence>
<gene>
    <name evidence="2" type="ORF">GLOTRDRAFT_139131</name>
</gene>
<feature type="compositionally biased region" description="Polar residues" evidence="1">
    <location>
        <begin position="1466"/>
        <end position="1480"/>
    </location>
</feature>
<feature type="region of interest" description="Disordered" evidence="1">
    <location>
        <begin position="1123"/>
        <end position="1312"/>
    </location>
</feature>
<dbReference type="HOGENOM" id="CLU_001598_0_0_1"/>
<feature type="compositionally biased region" description="Acidic residues" evidence="1">
    <location>
        <begin position="1130"/>
        <end position="1145"/>
    </location>
</feature>
<dbReference type="OMA" id="YGQVTPH"/>
<dbReference type="InterPro" id="IPR018247">
    <property type="entry name" value="EF_Hand_1_Ca_BS"/>
</dbReference>
<proteinExistence type="predicted"/>
<dbReference type="STRING" id="670483.S7RP54"/>
<name>S7RP54_GLOTA</name>
<feature type="region of interest" description="Disordered" evidence="1">
    <location>
        <begin position="1"/>
        <end position="55"/>
    </location>
</feature>
<dbReference type="SUPFAM" id="SSF48371">
    <property type="entry name" value="ARM repeat"/>
    <property type="match status" value="1"/>
</dbReference>
<feature type="region of interest" description="Disordered" evidence="1">
    <location>
        <begin position="1420"/>
        <end position="1480"/>
    </location>
</feature>
<dbReference type="eggNOG" id="ENOG502SMQ7">
    <property type="taxonomic scope" value="Eukaryota"/>
</dbReference>
<feature type="compositionally biased region" description="Low complexity" evidence="1">
    <location>
        <begin position="1185"/>
        <end position="1194"/>
    </location>
</feature>
<dbReference type="InterPro" id="IPR016024">
    <property type="entry name" value="ARM-type_fold"/>
</dbReference>
<dbReference type="Proteomes" id="UP000030669">
    <property type="component" value="Unassembled WGS sequence"/>
</dbReference>
<dbReference type="GeneID" id="19304172"/>
<evidence type="ECO:0000313" key="2">
    <source>
        <dbReference type="EMBL" id="EPQ54579.1"/>
    </source>
</evidence>
<organism evidence="2 3">
    <name type="scientific">Gloeophyllum trabeum (strain ATCC 11539 / FP-39264 / Madison 617)</name>
    <name type="common">Brown rot fungus</name>
    <dbReference type="NCBI Taxonomy" id="670483"/>
    <lineage>
        <taxon>Eukaryota</taxon>
        <taxon>Fungi</taxon>
        <taxon>Dikarya</taxon>
        <taxon>Basidiomycota</taxon>
        <taxon>Agaricomycotina</taxon>
        <taxon>Agaricomycetes</taxon>
        <taxon>Gloeophyllales</taxon>
        <taxon>Gloeophyllaceae</taxon>
        <taxon>Gloeophyllum</taxon>
    </lineage>
</organism>
<keyword evidence="3" id="KW-1185">Reference proteome</keyword>
<dbReference type="OrthoDB" id="2591260at2759"/>
<sequence>MSLPTPPGTSHRDKENRPPQASSGTRVAWSQQNQYHLVPSSPEPLSTGTVSSKNLPVKSILKKSSQPIFPFQDEDVREPTPVPEDPMKDALYLQSAVSKIIAVASTMRDIIQGYSVLGARIREHVDDDAFRASQCPLLAPIRDNRDTLANAIIRDLGRALIHPPTMDVAKGEPEIRRAFGLPSPRQSPKKKKSMTEEQVTYARDLGTTCHAVIRCLAVIWTKPAVHTIFTERQLNDMLTALLAIPLESELPTPNARKTCALSIWLIQVQRLPEDVLYPAKDRIAYAIRRGIEGELGKEGKKGSVNDGYKAIHDLSMYLPAVFIPPFTDLLPCIFSGLLGPTVVVRAQACNALGGFVRGCASLQRLPIHTRIATLVGDFLTTPSTALRKSPSPSKLPLESAIVRTLRTTLNAVEPAHAAQGPVWAISVMASMIVLLGPTLGTDPQILRIITALLTLAIRHKKSSIRALVCALWPSLTHAFFQPPLIVERDEDEDGSDGENDQVVETRASGNNREAFWKMIKNMVDMGAGVSTIAATLIAEEDEEARFTRILTVLNQMVHKGGPPSSNAMDVLQRLVNLDQASDDHDPVRLLAPGLFSSLGGLLATEWKSVHSTVRPLFDDLAKVGAVRPLSKDELADGRLFQGLMDIWKVAMMKAEIPGDQDGLPENITAAWEGLLKSKISLMQDDGDHDGLLEFAEYIVQILVDVLKDDEIDFTTCSATSKSSSSSIELPKVLVKSNRSRPALRLLVVRKLWMAFRPMLPSQDLAAAAEQLLACLRQDRPQIIGDEKSGGIDEDAWSQWATLCSQTLAICDVDDLKTFWSHVSDVSLTSWPAGIRSVVWDRFTSEWFIDPMVSRETAMIVLNVPFTSSVPWDMDESELRQWHHCCLSGASDMAYDAGDDYIGVLNEVVDTISKAHWQLMSSMTSPARIADILLQTFGISDATELPCRLFEFVNDTLLASYPPEPRNKVVCTWLIRTFVRSVEECPSDLLITMLESVTDGLALWIADEHVVFSQDEYALDILPLYQTVLVTVGALPASLDILDKLSPIIHSAFLVKNENSSSTAQAFIDFWRSGYDQLPVPEDGWPSYIHDCLVASGANTSGDDGDNGYEADMSLLSAAEKSSVFTLRQEEEGEEPLSFPDSDEEDVVHLLVTESSAESPEGLRNQPLADSTSAPISSPTTPPTKPSAVTTPSASTKDKDSESGPSTPPLAVFRSVRSTEGSRLLSDSPGSSINTRAEPETPSRCVAAQSFYATTPSRRSARESASPIESATGSSSKTPGKRRRSSDAVVLGEKQPDSESAVKSRRTTRGRLSISPSKYPVFAKAREEKRMMSIVTTPSSKKSVRRKPKGSSCKAAPVTGGDDDPFSFHGGRGLASSSTDVSPSVVLATPTRRSPRTARVMMDSVEIPTFRFDKNEWIDLSPASSGCKRKRTLSRTESLPPSGLDHNIGSRERLAQGKRQRSIVEIGNSSPRKTRRSNQSVMVDGFAVPDSDEIPSSTGQIGQVTPHHVISPTLQRRGSFALDEDMPSDGESELGSSPLRALAARKQARSAFHGSTLEKFIRS</sequence>
<feature type="region of interest" description="Disordered" evidence="1">
    <location>
        <begin position="1329"/>
        <end position="1391"/>
    </location>
</feature>